<sequence length="84" mass="9626">MDNIINLTTYYVLKEYMPEVKAVDVEERQAVVEKLVEMGKAVKQPDLGYNNNGKSFNGTKIILEFLIRYDGDSSYEKFQIGIIS</sequence>
<accession>A0A559ID06</accession>
<reference evidence="1 2" key="1">
    <citation type="submission" date="2019-07" db="EMBL/GenBank/DDBJ databases">
        <authorList>
            <person name="Kim J."/>
        </authorList>
    </citation>
    <scope>NUCLEOTIDE SEQUENCE [LARGE SCALE GENOMIC DNA]</scope>
    <source>
        <strain evidence="1 2">N4</strain>
    </source>
</reference>
<proteinExistence type="predicted"/>
<keyword evidence="2" id="KW-1185">Reference proteome</keyword>
<evidence type="ECO:0000313" key="2">
    <source>
        <dbReference type="Proteomes" id="UP000318102"/>
    </source>
</evidence>
<dbReference type="EMBL" id="VNJK01000007">
    <property type="protein sequence ID" value="TVX85561.1"/>
    <property type="molecule type" value="Genomic_DNA"/>
</dbReference>
<dbReference type="Proteomes" id="UP000318102">
    <property type="component" value="Unassembled WGS sequence"/>
</dbReference>
<comment type="caution">
    <text evidence="1">The sequence shown here is derived from an EMBL/GenBank/DDBJ whole genome shotgun (WGS) entry which is preliminary data.</text>
</comment>
<name>A0A559ID06_9BACL</name>
<dbReference type="RefSeq" id="WP_144995051.1">
    <property type="nucleotide sequence ID" value="NZ_VNJK01000007.1"/>
</dbReference>
<organism evidence="1 2">
    <name type="scientific">Paenibacillus agilis</name>
    <dbReference type="NCBI Taxonomy" id="3020863"/>
    <lineage>
        <taxon>Bacteria</taxon>
        <taxon>Bacillati</taxon>
        <taxon>Bacillota</taxon>
        <taxon>Bacilli</taxon>
        <taxon>Bacillales</taxon>
        <taxon>Paenibacillaceae</taxon>
        <taxon>Paenibacillus</taxon>
    </lineage>
</organism>
<protein>
    <submittedName>
        <fullName evidence="1">Uncharacterized protein</fullName>
    </submittedName>
</protein>
<dbReference type="AlphaFoldDB" id="A0A559ID06"/>
<evidence type="ECO:0000313" key="1">
    <source>
        <dbReference type="EMBL" id="TVX85561.1"/>
    </source>
</evidence>
<dbReference type="OrthoDB" id="2661158at2"/>
<gene>
    <name evidence="1" type="ORF">FPZ44_24710</name>
</gene>